<dbReference type="InterPro" id="IPR036390">
    <property type="entry name" value="WH_DNA-bd_sf"/>
</dbReference>
<sequence>MKNQALFSSFANKRRMNTAMSNQAFKWAKAQHIDDSTVKMLLLVLAEYANGQNQCWYKQADLARDISKSVRTVRRTLVTLRDLGLIHTEQLPSPTRGGKGQLLVTILTGATGHACPDDPHDTASNRTQVTAATGHACPQQPDTRDRGNRTLLATQKPLREPSIEPSREPSPFVPSGDGARSRAHVVVSKGMTFIGWADAFIAALQTAKTADDVEEFFRLNQHNVDRLKNCHRESADRVHKAASEVLADAPPLSRLVGPRPTANTHNA</sequence>
<dbReference type="RefSeq" id="WP_338834838.1">
    <property type="nucleotide sequence ID" value="NZ_CP147711.1"/>
</dbReference>
<name>A0ABZ2P980_9BRAD</name>
<dbReference type="InterPro" id="IPR036388">
    <property type="entry name" value="WH-like_DNA-bd_sf"/>
</dbReference>
<dbReference type="Proteomes" id="UP001432046">
    <property type="component" value="Chromosome"/>
</dbReference>
<protein>
    <submittedName>
        <fullName evidence="2">Helix-turn-helix domain-containing protein</fullName>
    </submittedName>
</protein>
<evidence type="ECO:0000313" key="2">
    <source>
        <dbReference type="EMBL" id="WXC83774.1"/>
    </source>
</evidence>
<evidence type="ECO:0000256" key="1">
    <source>
        <dbReference type="SAM" id="MobiDB-lite"/>
    </source>
</evidence>
<proteinExistence type="predicted"/>
<dbReference type="EMBL" id="CP147711">
    <property type="protein sequence ID" value="WXC83774.1"/>
    <property type="molecule type" value="Genomic_DNA"/>
</dbReference>
<feature type="compositionally biased region" description="Basic and acidic residues" evidence="1">
    <location>
        <begin position="157"/>
        <end position="167"/>
    </location>
</feature>
<reference evidence="2" key="1">
    <citation type="journal article" date="2021" name="Int. J. Syst. Evol. Microbiol.">
        <title>Bradyrhizobium septentrionale sp. nov. (sv. septentrionale) and Bradyrhizobium quebecense sp. nov. (sv. septentrionale) associated with legumes native to Canada possess rearranged symbiosis genes and numerous insertion sequences.</title>
        <authorList>
            <person name="Bromfield E.S.P."/>
            <person name="Cloutier S."/>
        </authorList>
    </citation>
    <scope>NUCLEOTIDE SEQUENCE</scope>
    <source>
        <strain evidence="2">5S5</strain>
    </source>
</reference>
<organism evidence="2 3">
    <name type="scientific">Bradyrhizobium septentrionale</name>
    <dbReference type="NCBI Taxonomy" id="1404411"/>
    <lineage>
        <taxon>Bacteria</taxon>
        <taxon>Pseudomonadati</taxon>
        <taxon>Pseudomonadota</taxon>
        <taxon>Alphaproteobacteria</taxon>
        <taxon>Hyphomicrobiales</taxon>
        <taxon>Nitrobacteraceae</taxon>
        <taxon>Bradyrhizobium</taxon>
    </lineage>
</organism>
<dbReference type="Pfam" id="PF13730">
    <property type="entry name" value="HTH_36"/>
    <property type="match status" value="1"/>
</dbReference>
<feature type="region of interest" description="Disordered" evidence="1">
    <location>
        <begin position="154"/>
        <end position="179"/>
    </location>
</feature>
<dbReference type="Gene3D" id="1.10.10.10">
    <property type="entry name" value="Winged helix-like DNA-binding domain superfamily/Winged helix DNA-binding domain"/>
    <property type="match status" value="1"/>
</dbReference>
<accession>A0ABZ2P980</accession>
<keyword evidence="3" id="KW-1185">Reference proteome</keyword>
<evidence type="ECO:0000313" key="3">
    <source>
        <dbReference type="Proteomes" id="UP001432046"/>
    </source>
</evidence>
<reference evidence="2" key="2">
    <citation type="submission" date="2024-03" db="EMBL/GenBank/DDBJ databases">
        <authorList>
            <person name="Bromfield E.S.P."/>
            <person name="Cloutier S."/>
        </authorList>
    </citation>
    <scope>NUCLEOTIDE SEQUENCE</scope>
    <source>
        <strain evidence="2">5S5</strain>
    </source>
</reference>
<dbReference type="SUPFAM" id="SSF46785">
    <property type="entry name" value="Winged helix' DNA-binding domain"/>
    <property type="match status" value="1"/>
</dbReference>
<gene>
    <name evidence="2" type="ORF">WDK88_20445</name>
</gene>